<keyword evidence="5 6" id="KW-0472">Membrane</keyword>
<organism evidence="8 9">
    <name type="scientific">Genlisea aurea</name>
    <dbReference type="NCBI Taxonomy" id="192259"/>
    <lineage>
        <taxon>Eukaryota</taxon>
        <taxon>Viridiplantae</taxon>
        <taxon>Streptophyta</taxon>
        <taxon>Embryophyta</taxon>
        <taxon>Tracheophyta</taxon>
        <taxon>Spermatophyta</taxon>
        <taxon>Magnoliopsida</taxon>
        <taxon>eudicotyledons</taxon>
        <taxon>Gunneridae</taxon>
        <taxon>Pentapetalae</taxon>
        <taxon>asterids</taxon>
        <taxon>lamiids</taxon>
        <taxon>Lamiales</taxon>
        <taxon>Lentibulariaceae</taxon>
        <taxon>Genlisea</taxon>
    </lineage>
</organism>
<dbReference type="GO" id="GO:0009617">
    <property type="term" value="P:response to bacterium"/>
    <property type="evidence" value="ECO:0007669"/>
    <property type="project" value="InterPro"/>
</dbReference>
<proteinExistence type="predicted"/>
<evidence type="ECO:0000256" key="3">
    <source>
        <dbReference type="ARBA" id="ARBA00022824"/>
    </source>
</evidence>
<feature type="domain" description="Reticulon" evidence="7">
    <location>
        <begin position="63"/>
        <end position="248"/>
    </location>
</feature>
<reference evidence="8 9" key="1">
    <citation type="journal article" date="2013" name="BMC Genomics">
        <title>The miniature genome of a carnivorous plant Genlisea aurea contains a low number of genes and short non-coding sequences.</title>
        <authorList>
            <person name="Leushkin E.V."/>
            <person name="Sutormin R.A."/>
            <person name="Nabieva E.R."/>
            <person name="Penin A.A."/>
            <person name="Kondrashov A.S."/>
            <person name="Logacheva M.D."/>
        </authorList>
    </citation>
    <scope>NUCLEOTIDE SEQUENCE [LARGE SCALE GENOMIC DNA]</scope>
</reference>
<dbReference type="AlphaFoldDB" id="S8CAZ8"/>
<comment type="subcellular location">
    <subcellularLocation>
        <location evidence="1 6">Endoplasmic reticulum membrane</location>
        <topology evidence="1 6">Multi-pass membrane protein</topology>
    </subcellularLocation>
</comment>
<dbReference type="InterPro" id="IPR045064">
    <property type="entry name" value="Reticulon-like"/>
</dbReference>
<protein>
    <recommendedName>
        <fullName evidence="6">Reticulon-like protein</fullName>
    </recommendedName>
</protein>
<sequence length="248" mass="27954">MADQPEISEQITTDSVVEQAAGKVFPAEDDSLVAPPPIRTDRSAYRLFGRQKTVHETFGGGKPADIFLWRSKKHSAAFLGGSTLLWILFEILGYHLLTLVCYILIFAIVSLFSWSNATVFLNKRPPHIPDVQLPEEPFIEVVSALRAVINRLLKELRGIASGRDFKKFLQVIGSLWVLSIVGSFFNFLTLAYALSVLFFTVPAVYEKYDDKIDGFAEKGVSEIKRRYAVLDAKYLRKIPRVPLDKKSE</sequence>
<gene>
    <name evidence="8" type="ORF">M569_10676</name>
</gene>
<evidence type="ECO:0000256" key="1">
    <source>
        <dbReference type="ARBA" id="ARBA00004477"/>
    </source>
</evidence>
<name>S8CAZ8_9LAMI</name>
<evidence type="ECO:0000259" key="7">
    <source>
        <dbReference type="PROSITE" id="PS50845"/>
    </source>
</evidence>
<accession>S8CAZ8</accession>
<comment type="caution">
    <text evidence="8">The sequence shown here is derived from an EMBL/GenBank/DDBJ whole genome shotgun (WGS) entry which is preliminary data.</text>
</comment>
<dbReference type="PANTHER" id="PTHR10994">
    <property type="entry name" value="RETICULON"/>
    <property type="match status" value="1"/>
</dbReference>
<dbReference type="PROSITE" id="PS50845">
    <property type="entry name" value="RETICULON"/>
    <property type="match status" value="1"/>
</dbReference>
<dbReference type="OrthoDB" id="567788at2759"/>
<keyword evidence="2 6" id="KW-0812">Transmembrane</keyword>
<evidence type="ECO:0000256" key="6">
    <source>
        <dbReference type="RuleBase" id="RU363132"/>
    </source>
</evidence>
<feature type="transmembrane region" description="Helical" evidence="6">
    <location>
        <begin position="175"/>
        <end position="201"/>
    </location>
</feature>
<keyword evidence="9" id="KW-1185">Reference proteome</keyword>
<evidence type="ECO:0000313" key="9">
    <source>
        <dbReference type="Proteomes" id="UP000015453"/>
    </source>
</evidence>
<dbReference type="GO" id="GO:0005789">
    <property type="term" value="C:endoplasmic reticulum membrane"/>
    <property type="evidence" value="ECO:0007669"/>
    <property type="project" value="UniProtKB-SubCell"/>
</dbReference>
<dbReference type="InterPro" id="IPR003388">
    <property type="entry name" value="Reticulon"/>
</dbReference>
<keyword evidence="4 6" id="KW-1133">Transmembrane helix</keyword>
<evidence type="ECO:0000256" key="5">
    <source>
        <dbReference type="ARBA" id="ARBA00023136"/>
    </source>
</evidence>
<evidence type="ECO:0000313" key="8">
    <source>
        <dbReference type="EMBL" id="EPS64109.1"/>
    </source>
</evidence>
<dbReference type="PANTHER" id="PTHR10994:SF193">
    <property type="entry name" value="RETICULON-LIKE PROTEIN"/>
    <property type="match status" value="1"/>
</dbReference>
<evidence type="ECO:0000256" key="2">
    <source>
        <dbReference type="ARBA" id="ARBA00022692"/>
    </source>
</evidence>
<feature type="transmembrane region" description="Helical" evidence="6">
    <location>
        <begin position="102"/>
        <end position="121"/>
    </location>
</feature>
<evidence type="ECO:0000256" key="4">
    <source>
        <dbReference type="ARBA" id="ARBA00022989"/>
    </source>
</evidence>
<dbReference type="Pfam" id="PF02453">
    <property type="entry name" value="Reticulon"/>
    <property type="match status" value="1"/>
</dbReference>
<keyword evidence="3 6" id="KW-0256">Endoplasmic reticulum</keyword>
<dbReference type="EMBL" id="AUSU01005037">
    <property type="protein sequence ID" value="EPS64109.1"/>
    <property type="molecule type" value="Genomic_DNA"/>
</dbReference>
<dbReference type="Proteomes" id="UP000015453">
    <property type="component" value="Unassembled WGS sequence"/>
</dbReference>